<reference evidence="2" key="1">
    <citation type="submission" date="2020-03" db="EMBL/GenBank/DDBJ databases">
        <title>Genome of Pelagibius litoralis DSM 21314T.</title>
        <authorList>
            <person name="Wang G."/>
        </authorList>
    </citation>
    <scope>NUCLEOTIDE SEQUENCE</scope>
    <source>
        <strain evidence="2">DSM 21314</strain>
    </source>
</reference>
<dbReference type="Gene3D" id="3.40.220.10">
    <property type="entry name" value="Leucine Aminopeptidase, subunit E, domain 1"/>
    <property type="match status" value="1"/>
</dbReference>
<dbReference type="EMBL" id="JAAQPH010000029">
    <property type="protein sequence ID" value="NIA71977.1"/>
    <property type="molecule type" value="Genomic_DNA"/>
</dbReference>
<dbReference type="SUPFAM" id="SSF52949">
    <property type="entry name" value="Macro domain-like"/>
    <property type="match status" value="1"/>
</dbReference>
<comment type="caution">
    <text evidence="2">The sequence shown here is derived from an EMBL/GenBank/DDBJ whole genome shotgun (WGS) entry which is preliminary data.</text>
</comment>
<dbReference type="CDD" id="cd02908">
    <property type="entry name" value="Macro_OAADPr_deacetylase"/>
    <property type="match status" value="1"/>
</dbReference>
<dbReference type="AlphaFoldDB" id="A0A967F2T6"/>
<feature type="domain" description="Macro" evidence="1">
    <location>
        <begin position="1"/>
        <end position="175"/>
    </location>
</feature>
<dbReference type="InterPro" id="IPR002589">
    <property type="entry name" value="Macro_dom"/>
</dbReference>
<dbReference type="Pfam" id="PF01661">
    <property type="entry name" value="Macro"/>
    <property type="match status" value="1"/>
</dbReference>
<dbReference type="PROSITE" id="PS51154">
    <property type="entry name" value="MACRO"/>
    <property type="match status" value="1"/>
</dbReference>
<dbReference type="InterPro" id="IPR043472">
    <property type="entry name" value="Macro_dom-like"/>
</dbReference>
<protein>
    <submittedName>
        <fullName evidence="2">O-acetyl-ADP-ribose deacetylase</fullName>
    </submittedName>
</protein>
<proteinExistence type="predicted"/>
<gene>
    <name evidence="2" type="ORF">HBA54_25585</name>
</gene>
<sequence length="175" mass="18425">MSGSPDDRIEIHSGDITQLDVDAIVNAANARLQPGGGVCGAIHRAAGRNLREACAAIGRCKTGNAVHTDGFDLKARFVIHAVGPVWHGGGQNEEALLASCYRTSLKIAKQIGARSLAFPAISTGVCGFPLVPATEIAVDTVRAFLAEEEAVERVVFCVFGAEADAAYRQKLDRLP</sequence>
<accession>A0A967F2T6</accession>
<dbReference type="PANTHER" id="PTHR11106">
    <property type="entry name" value="GANGLIOSIDE INDUCED DIFFERENTIATION ASSOCIATED PROTEIN 2-RELATED"/>
    <property type="match status" value="1"/>
</dbReference>
<evidence type="ECO:0000259" key="1">
    <source>
        <dbReference type="PROSITE" id="PS51154"/>
    </source>
</evidence>
<keyword evidence="3" id="KW-1185">Reference proteome</keyword>
<dbReference type="NCBIfam" id="NF001664">
    <property type="entry name" value="PRK00431.1-6"/>
    <property type="match status" value="1"/>
</dbReference>
<dbReference type="SMART" id="SM00506">
    <property type="entry name" value="A1pp"/>
    <property type="match status" value="1"/>
</dbReference>
<organism evidence="2 3">
    <name type="scientific">Pelagibius litoralis</name>
    <dbReference type="NCBI Taxonomy" id="374515"/>
    <lineage>
        <taxon>Bacteria</taxon>
        <taxon>Pseudomonadati</taxon>
        <taxon>Pseudomonadota</taxon>
        <taxon>Alphaproteobacteria</taxon>
        <taxon>Rhodospirillales</taxon>
        <taxon>Rhodovibrionaceae</taxon>
        <taxon>Pelagibius</taxon>
    </lineage>
</organism>
<dbReference type="PANTHER" id="PTHR11106:SF27">
    <property type="entry name" value="MACRO DOMAIN-CONTAINING PROTEIN"/>
    <property type="match status" value="1"/>
</dbReference>
<evidence type="ECO:0000313" key="3">
    <source>
        <dbReference type="Proteomes" id="UP000761264"/>
    </source>
</evidence>
<name>A0A967F2T6_9PROT</name>
<dbReference type="Proteomes" id="UP000761264">
    <property type="component" value="Unassembled WGS sequence"/>
</dbReference>
<evidence type="ECO:0000313" key="2">
    <source>
        <dbReference type="EMBL" id="NIA71977.1"/>
    </source>
</evidence>
<dbReference type="RefSeq" id="WP_167230498.1">
    <property type="nucleotide sequence ID" value="NZ_JAAQPH010000029.1"/>
</dbReference>